<evidence type="ECO:0000256" key="5">
    <source>
        <dbReference type="ARBA" id="ARBA00023065"/>
    </source>
</evidence>
<organism evidence="13 14">
    <name type="scientific">Striga asiatica</name>
    <name type="common">Asiatic witchweed</name>
    <name type="synonym">Buchnera asiatica</name>
    <dbReference type="NCBI Taxonomy" id="4170"/>
    <lineage>
        <taxon>Eukaryota</taxon>
        <taxon>Viridiplantae</taxon>
        <taxon>Streptophyta</taxon>
        <taxon>Embryophyta</taxon>
        <taxon>Tracheophyta</taxon>
        <taxon>Spermatophyta</taxon>
        <taxon>Magnoliopsida</taxon>
        <taxon>eudicotyledons</taxon>
        <taxon>Gunneridae</taxon>
        <taxon>Pentapetalae</taxon>
        <taxon>asterids</taxon>
        <taxon>lamiids</taxon>
        <taxon>Lamiales</taxon>
        <taxon>Orobanchaceae</taxon>
        <taxon>Buchnereae</taxon>
        <taxon>Striga</taxon>
    </lineage>
</organism>
<dbReference type="Pfam" id="PF24956">
    <property type="entry name" value="Msl2-3_C"/>
    <property type="match status" value="1"/>
</dbReference>
<feature type="compositionally biased region" description="Basic and acidic residues" evidence="8">
    <location>
        <begin position="485"/>
        <end position="498"/>
    </location>
</feature>
<dbReference type="GO" id="GO:0034220">
    <property type="term" value="P:monoatomic ion transmembrane transport"/>
    <property type="evidence" value="ECO:0007669"/>
    <property type="project" value="UniProtKB-KW"/>
</dbReference>
<evidence type="ECO:0000259" key="10">
    <source>
        <dbReference type="Pfam" id="PF00924"/>
    </source>
</evidence>
<dbReference type="Pfam" id="PF00924">
    <property type="entry name" value="MS_channel_2nd"/>
    <property type="match status" value="1"/>
</dbReference>
<evidence type="ECO:0000313" key="13">
    <source>
        <dbReference type="EMBL" id="GER34504.1"/>
    </source>
</evidence>
<evidence type="ECO:0000256" key="4">
    <source>
        <dbReference type="ARBA" id="ARBA00022989"/>
    </source>
</evidence>
<dbReference type="Gene3D" id="2.30.30.60">
    <property type="match status" value="1"/>
</dbReference>
<feature type="compositionally biased region" description="Polar residues" evidence="8">
    <location>
        <begin position="525"/>
        <end position="537"/>
    </location>
</feature>
<feature type="domain" description="Mechanosensitive ion channel protein 2/3 C-terminal" evidence="11">
    <location>
        <begin position="357"/>
        <end position="432"/>
    </location>
</feature>
<feature type="non-terminal residue" evidence="13">
    <location>
        <position position="626"/>
    </location>
</feature>
<dbReference type="Proteomes" id="UP000325081">
    <property type="component" value="Unassembled WGS sequence"/>
</dbReference>
<dbReference type="OrthoDB" id="1676006at2759"/>
<keyword evidence="14" id="KW-1185">Reference proteome</keyword>
<dbReference type="InterPro" id="IPR056876">
    <property type="entry name" value="Msl2-3_C"/>
</dbReference>
<feature type="transmembrane region" description="Helical" evidence="9">
    <location>
        <begin position="192"/>
        <end position="213"/>
    </location>
</feature>
<sequence length="626" mass="69150">MAVSGSLQVSLELGICRNHERSKRFQSTKTRARLCLSRSNLSSALLRRCSWGSDSLKQVHRRVCTIPHIDHQFRCHCFVNPSPSVDVNSVKNATLTLARSLNRLQGSPVVIKLASAVGIVIFAVWGLGPLVQLSRNVFMNKTDNNWKKSNAYQVTTSYIQPLLLWTGAIFICSALDPMILPTEAGQIVKQRLLNFVRSLSTVLAFAYCLSSLIQQAQKFFMETNASTDHRNMGFQFAGNAIYTAVWVAAVSLFMELLGFSTQKLLTAGGLGTVLLTLAGREIFTNFLSSAIIHATRPFVVNEWIQTKIEGYEISGTVEEVGWWSPTVVRGEDREAVHIPNHKLTMNVVRNLTQKSHWRIKTHIAISHLDVGKISTIVADMRKVLAKSSHVEQQKLHRRVFLDNINPENQALMILVSCFVKTSHFEEYLRVKKVFTDSDLDSIPFSDTIFTRGTASSNSPLLLVEPSYKVNGEDKPKSQTRSSRPNGEEDTKPKDDKASPESGQVPKSGPKEDPKPNSSPKPVPSADNQKTGQETNLVSSSTSSHSKQDSRQQPITQTKPSLEENIVLGVALEGSKRTLPIEEEMVGPPSSSPEDVKELAKSRSGNRPPVAEKDKNDVKNSGTGSAP</sequence>
<protein>
    <submittedName>
        <fullName evidence="13">MSCS-like 2</fullName>
    </submittedName>
</protein>
<keyword evidence="4 9" id="KW-1133">Transmembrane helix</keyword>
<evidence type="ECO:0000313" key="14">
    <source>
        <dbReference type="Proteomes" id="UP000325081"/>
    </source>
</evidence>
<dbReference type="InterPro" id="IPR023408">
    <property type="entry name" value="MscS_beta-dom_sf"/>
</dbReference>
<dbReference type="AlphaFoldDB" id="A0A5A7PNZ5"/>
<dbReference type="Pfam" id="PF25237">
    <property type="entry name" value="MSL2_3"/>
    <property type="match status" value="1"/>
</dbReference>
<evidence type="ECO:0000256" key="2">
    <source>
        <dbReference type="ARBA" id="ARBA00008017"/>
    </source>
</evidence>
<keyword evidence="7" id="KW-0407">Ion channel</keyword>
<reference evidence="14" key="1">
    <citation type="journal article" date="2019" name="Curr. Biol.">
        <title>Genome Sequence of Striga asiatica Provides Insight into the Evolution of Plant Parasitism.</title>
        <authorList>
            <person name="Yoshida S."/>
            <person name="Kim S."/>
            <person name="Wafula E.K."/>
            <person name="Tanskanen J."/>
            <person name="Kim Y.M."/>
            <person name="Honaas L."/>
            <person name="Yang Z."/>
            <person name="Spallek T."/>
            <person name="Conn C.E."/>
            <person name="Ichihashi Y."/>
            <person name="Cheong K."/>
            <person name="Cui S."/>
            <person name="Der J.P."/>
            <person name="Gundlach H."/>
            <person name="Jiao Y."/>
            <person name="Hori C."/>
            <person name="Ishida J.K."/>
            <person name="Kasahara H."/>
            <person name="Kiba T."/>
            <person name="Kim M.S."/>
            <person name="Koo N."/>
            <person name="Laohavisit A."/>
            <person name="Lee Y.H."/>
            <person name="Lumba S."/>
            <person name="McCourt P."/>
            <person name="Mortimer J.C."/>
            <person name="Mutuku J.M."/>
            <person name="Nomura T."/>
            <person name="Sasaki-Sekimoto Y."/>
            <person name="Seto Y."/>
            <person name="Wang Y."/>
            <person name="Wakatake T."/>
            <person name="Sakakibara H."/>
            <person name="Demura T."/>
            <person name="Yamaguchi S."/>
            <person name="Yoneyama K."/>
            <person name="Manabe R.I."/>
            <person name="Nelson D.C."/>
            <person name="Schulman A.H."/>
            <person name="Timko M.P."/>
            <person name="dePamphilis C.W."/>
            <person name="Choi D."/>
            <person name="Shirasu K."/>
        </authorList>
    </citation>
    <scope>NUCLEOTIDE SEQUENCE [LARGE SCALE GENOMIC DNA]</scope>
    <source>
        <strain evidence="14">cv. UVA1</strain>
    </source>
</reference>
<dbReference type="PANTHER" id="PTHR43634">
    <property type="entry name" value="OW CONDUCTANCE MECHANOSENSITIVE CHANNEL"/>
    <property type="match status" value="1"/>
</dbReference>
<feature type="domain" description="Mechanosensitive channel protein 2/3 transmembrane" evidence="12">
    <location>
        <begin position="152"/>
        <end position="280"/>
    </location>
</feature>
<feature type="transmembrane region" description="Helical" evidence="9">
    <location>
        <begin position="264"/>
        <end position="283"/>
    </location>
</feature>
<evidence type="ECO:0000256" key="1">
    <source>
        <dbReference type="ARBA" id="ARBA00004141"/>
    </source>
</evidence>
<comment type="similarity">
    <text evidence="2">Belongs to the MscS (TC 1.A.23) family.</text>
</comment>
<feature type="compositionally biased region" description="Polar residues" evidence="8">
    <location>
        <begin position="550"/>
        <end position="559"/>
    </location>
</feature>
<keyword evidence="6 9" id="KW-0472">Membrane</keyword>
<evidence type="ECO:0000259" key="11">
    <source>
        <dbReference type="Pfam" id="PF24956"/>
    </source>
</evidence>
<feature type="transmembrane region" description="Helical" evidence="9">
    <location>
        <begin position="233"/>
        <end position="257"/>
    </location>
</feature>
<evidence type="ECO:0000256" key="7">
    <source>
        <dbReference type="ARBA" id="ARBA00023303"/>
    </source>
</evidence>
<dbReference type="Gene3D" id="1.10.287.1260">
    <property type="match status" value="1"/>
</dbReference>
<accession>A0A5A7PNZ5</accession>
<proteinExistence type="inferred from homology"/>
<evidence type="ECO:0000256" key="6">
    <source>
        <dbReference type="ARBA" id="ARBA00023136"/>
    </source>
</evidence>
<evidence type="ECO:0000256" key="3">
    <source>
        <dbReference type="ARBA" id="ARBA00022692"/>
    </source>
</evidence>
<feature type="region of interest" description="Disordered" evidence="8">
    <location>
        <begin position="465"/>
        <end position="626"/>
    </location>
</feature>
<dbReference type="EMBL" id="BKCP01004905">
    <property type="protein sequence ID" value="GER34504.1"/>
    <property type="molecule type" value="Genomic_DNA"/>
</dbReference>
<dbReference type="SUPFAM" id="SSF50182">
    <property type="entry name" value="Sm-like ribonucleoproteins"/>
    <property type="match status" value="1"/>
</dbReference>
<feature type="domain" description="Mechanosensitive ion channel MscS" evidence="10">
    <location>
        <begin position="282"/>
        <end position="352"/>
    </location>
</feature>
<feature type="transmembrane region" description="Helical" evidence="9">
    <location>
        <begin position="162"/>
        <end position="180"/>
    </location>
</feature>
<feature type="transmembrane region" description="Helical" evidence="9">
    <location>
        <begin position="109"/>
        <end position="128"/>
    </location>
</feature>
<name>A0A5A7PNZ5_STRAF</name>
<comment type="subcellular location">
    <subcellularLocation>
        <location evidence="1">Membrane</location>
        <topology evidence="1">Multi-pass membrane protein</topology>
    </subcellularLocation>
</comment>
<keyword evidence="3 9" id="KW-0812">Transmembrane</keyword>
<dbReference type="InterPro" id="IPR010920">
    <property type="entry name" value="LSM_dom_sf"/>
</dbReference>
<dbReference type="InterPro" id="IPR057483">
    <property type="entry name" value="MSL2/3_TM_dom"/>
</dbReference>
<dbReference type="InterPro" id="IPR006685">
    <property type="entry name" value="MscS_channel_2nd"/>
</dbReference>
<evidence type="ECO:0000256" key="8">
    <source>
        <dbReference type="SAM" id="MobiDB-lite"/>
    </source>
</evidence>
<dbReference type="PANTHER" id="PTHR43634:SF2">
    <property type="entry name" value="LOW CONDUCTANCE MECHANOSENSITIVE CHANNEL YNAI"/>
    <property type="match status" value="1"/>
</dbReference>
<keyword evidence="5" id="KW-0813">Transport</keyword>
<evidence type="ECO:0000256" key="9">
    <source>
        <dbReference type="SAM" id="Phobius"/>
    </source>
</evidence>
<evidence type="ECO:0000259" key="12">
    <source>
        <dbReference type="Pfam" id="PF25237"/>
    </source>
</evidence>
<gene>
    <name evidence="13" type="ORF">STAS_10735</name>
</gene>
<dbReference type="InterPro" id="IPR045042">
    <property type="entry name" value="YnaI-like"/>
</dbReference>
<comment type="caution">
    <text evidence="13">The sequence shown here is derived from an EMBL/GenBank/DDBJ whole genome shotgun (WGS) entry which is preliminary data.</text>
</comment>
<keyword evidence="5" id="KW-0406">Ion transport</keyword>
<dbReference type="GO" id="GO:0016020">
    <property type="term" value="C:membrane"/>
    <property type="evidence" value="ECO:0007669"/>
    <property type="project" value="UniProtKB-SubCell"/>
</dbReference>